<feature type="transmembrane region" description="Helical" evidence="2">
    <location>
        <begin position="52"/>
        <end position="74"/>
    </location>
</feature>
<dbReference type="GO" id="GO:0071788">
    <property type="term" value="P:endoplasmic reticulum tubular network maintenance"/>
    <property type="evidence" value="ECO:0007669"/>
    <property type="project" value="UniProtKB-UniRule"/>
</dbReference>
<protein>
    <recommendedName>
        <fullName evidence="2">Endoplasmic reticulum junction formation protein lunapark</fullName>
    </recommendedName>
</protein>
<keyword evidence="6" id="KW-1185">Reference proteome</keyword>
<feature type="region of interest" description="Disordered" evidence="3">
    <location>
        <begin position="223"/>
        <end position="268"/>
    </location>
</feature>
<dbReference type="GO" id="GO:0008270">
    <property type="term" value="F:zinc ion binding"/>
    <property type="evidence" value="ECO:0007669"/>
    <property type="project" value="UniProtKB-KW"/>
</dbReference>
<feature type="region of interest" description="Disordered" evidence="3">
    <location>
        <begin position="350"/>
        <end position="434"/>
    </location>
</feature>
<evidence type="ECO:0000256" key="3">
    <source>
        <dbReference type="SAM" id="MobiDB-lite"/>
    </source>
</evidence>
<dbReference type="Pfam" id="PF10058">
    <property type="entry name" value="Zn_ribbon_10"/>
    <property type="match status" value="1"/>
</dbReference>
<feature type="compositionally biased region" description="Low complexity" evidence="3">
    <location>
        <begin position="370"/>
        <end position="385"/>
    </location>
</feature>
<feature type="domain" description="Lunapark zinc ribbon" evidence="4">
    <location>
        <begin position="287"/>
        <end position="337"/>
    </location>
</feature>
<name>A0A814D3J9_9BILA</name>
<comment type="function">
    <text evidence="2">Plays a role in determining ER morphology.</text>
</comment>
<comment type="similarity">
    <text evidence="1 2">Belongs to the lunapark family.</text>
</comment>
<dbReference type="GO" id="GO:1903373">
    <property type="term" value="P:positive regulation of endoplasmic reticulum tubular network organization"/>
    <property type="evidence" value="ECO:0007669"/>
    <property type="project" value="UniProtKB-UniRule"/>
</dbReference>
<comment type="caution">
    <text evidence="5">The sequence shown here is derived from an EMBL/GenBank/DDBJ whole genome shotgun (WGS) entry which is preliminary data.</text>
</comment>
<comment type="subcellular location">
    <subcellularLocation>
        <location evidence="2">Endoplasmic reticulum membrane</location>
        <topology evidence="2">Multi-pass membrane protein</topology>
    </subcellularLocation>
</comment>
<gene>
    <name evidence="5" type="ORF">OXX778_LOCUS13831</name>
</gene>
<evidence type="ECO:0000313" key="6">
    <source>
        <dbReference type="Proteomes" id="UP000663879"/>
    </source>
</evidence>
<sequence>MASILGIFSKFGSIIPRLRKKKTVIETLEDIDKKIKDYEKYKQRNEVNERKYIGALVLYSILFYIFGAIVYYIYLFPTNISDQVKTSIPFFISPILIYSLRRFLKWFFIKRTKSFSKKLEDLRLEKKTILEDVKEKETYKKAREILERFGDGVEISITPPSTPALNKTIASATPFNNTVISQQMPGTTLVHRNVRALQQNQMNTSKSALNSTINNNLNTTINRMGSSSSLASDAAPKPTQPIPTQTLGPVQQQQSQMVPPPQPPSSLGVSQARTLLPRPIITPNRTFFDKILDFIIGEGPNNRYALICKNCHFHNGMALKEEFEYVAFRCAYCLFYNEARKTKLNVPVLNNRSNRDSSKEIKTNTKLNESADSSLSTSDSLNDIDPMSENLGSDSNEIDQRKKSVSSEALKLDASGDKRKPLNDDQKEEEKIQE</sequence>
<dbReference type="OrthoDB" id="1725934at2759"/>
<keyword evidence="2" id="KW-0862">Zinc</keyword>
<feature type="compositionally biased region" description="Basic and acidic residues" evidence="3">
    <location>
        <begin position="353"/>
        <end position="363"/>
    </location>
</feature>
<evidence type="ECO:0000259" key="4">
    <source>
        <dbReference type="Pfam" id="PF10058"/>
    </source>
</evidence>
<reference evidence="5" key="1">
    <citation type="submission" date="2021-02" db="EMBL/GenBank/DDBJ databases">
        <authorList>
            <person name="Nowell W R."/>
        </authorList>
    </citation>
    <scope>NUCLEOTIDE SEQUENCE</scope>
    <source>
        <strain evidence="5">Ploen Becks lab</strain>
    </source>
</reference>
<evidence type="ECO:0000256" key="2">
    <source>
        <dbReference type="RuleBase" id="RU367073"/>
    </source>
</evidence>
<proteinExistence type="inferred from homology"/>
<keyword evidence="2" id="KW-1133">Transmembrane helix</keyword>
<comment type="caution">
    <text evidence="2">Lacks conserved residue(s) required for the propagation of feature annotation.</text>
</comment>
<dbReference type="InterPro" id="IPR019273">
    <property type="entry name" value="Lunapark_Znf"/>
</dbReference>
<keyword evidence="2" id="KW-0472">Membrane</keyword>
<dbReference type="PANTHER" id="PTHR22166:SF12">
    <property type="entry name" value="ENDOPLASMIC RETICULUM JUNCTION FORMATION PROTEIN LUNAPARK"/>
    <property type="match status" value="1"/>
</dbReference>
<keyword evidence="2" id="KW-0812">Transmembrane</keyword>
<dbReference type="InterPro" id="IPR040115">
    <property type="entry name" value="Lnp"/>
</dbReference>
<accession>A0A814D3J9</accession>
<evidence type="ECO:0000313" key="5">
    <source>
        <dbReference type="EMBL" id="CAF0948860.1"/>
    </source>
</evidence>
<comment type="domain">
    <text evidence="2">The C4-type zinc finger motif is necessary both for its ER three-way tubular junction localization and formation.</text>
</comment>
<dbReference type="AlphaFoldDB" id="A0A814D3J9"/>
<dbReference type="Proteomes" id="UP000663879">
    <property type="component" value="Unassembled WGS sequence"/>
</dbReference>
<evidence type="ECO:0000256" key="1">
    <source>
        <dbReference type="ARBA" id="ARBA00009940"/>
    </source>
</evidence>
<organism evidence="5 6">
    <name type="scientific">Brachionus calyciflorus</name>
    <dbReference type="NCBI Taxonomy" id="104777"/>
    <lineage>
        <taxon>Eukaryota</taxon>
        <taxon>Metazoa</taxon>
        <taxon>Spiralia</taxon>
        <taxon>Gnathifera</taxon>
        <taxon>Rotifera</taxon>
        <taxon>Eurotatoria</taxon>
        <taxon>Monogononta</taxon>
        <taxon>Pseudotrocha</taxon>
        <taxon>Ploima</taxon>
        <taxon>Brachionidae</taxon>
        <taxon>Brachionus</taxon>
    </lineage>
</organism>
<dbReference type="GO" id="GO:0098826">
    <property type="term" value="C:endoplasmic reticulum tubular network membrane"/>
    <property type="evidence" value="ECO:0007669"/>
    <property type="project" value="UniProtKB-UniRule"/>
</dbReference>
<dbReference type="PANTHER" id="PTHR22166">
    <property type="entry name" value="ENDOPLASMIC RETICULUM JUNCTION FORMATION PROTEIN LUNAPARK"/>
    <property type="match status" value="1"/>
</dbReference>
<keyword evidence="2" id="KW-0863">Zinc-finger</keyword>
<keyword evidence="2" id="KW-0256">Endoplasmic reticulum</keyword>
<keyword evidence="2" id="KW-0479">Metal-binding</keyword>
<feature type="compositionally biased region" description="Basic and acidic residues" evidence="3">
    <location>
        <begin position="410"/>
        <end position="434"/>
    </location>
</feature>
<dbReference type="EMBL" id="CAJNOC010002734">
    <property type="protein sequence ID" value="CAF0948860.1"/>
    <property type="molecule type" value="Genomic_DNA"/>
</dbReference>